<reference evidence="3" key="3">
    <citation type="submission" date="2025-08" db="UniProtKB">
        <authorList>
            <consortium name="RefSeq"/>
        </authorList>
    </citation>
    <scope>IDENTIFICATION</scope>
    <source>
        <strain evidence="3">NI907</strain>
    </source>
</reference>
<evidence type="ECO:0000313" key="2">
    <source>
        <dbReference type="Proteomes" id="UP000515153"/>
    </source>
</evidence>
<organism evidence="2 3">
    <name type="scientific">Pyricularia grisea</name>
    <name type="common">Crabgrass-specific blast fungus</name>
    <name type="synonym">Magnaporthe grisea</name>
    <dbReference type="NCBI Taxonomy" id="148305"/>
    <lineage>
        <taxon>Eukaryota</taxon>
        <taxon>Fungi</taxon>
        <taxon>Dikarya</taxon>
        <taxon>Ascomycota</taxon>
        <taxon>Pezizomycotina</taxon>
        <taxon>Sordariomycetes</taxon>
        <taxon>Sordariomycetidae</taxon>
        <taxon>Magnaporthales</taxon>
        <taxon>Pyriculariaceae</taxon>
        <taxon>Pyricularia</taxon>
    </lineage>
</organism>
<keyword evidence="2" id="KW-1185">Reference proteome</keyword>
<dbReference type="KEGG" id="pgri:PgNI_03504"/>
<gene>
    <name evidence="3" type="ORF">PgNI_03504</name>
</gene>
<feature type="compositionally biased region" description="Polar residues" evidence="1">
    <location>
        <begin position="365"/>
        <end position="386"/>
    </location>
</feature>
<evidence type="ECO:0000256" key="1">
    <source>
        <dbReference type="SAM" id="MobiDB-lite"/>
    </source>
</evidence>
<proteinExistence type="predicted"/>
<accession>A0A6P8BER4</accession>
<feature type="compositionally biased region" description="Polar residues" evidence="1">
    <location>
        <begin position="89"/>
        <end position="98"/>
    </location>
</feature>
<feature type="compositionally biased region" description="Polar residues" evidence="1">
    <location>
        <begin position="336"/>
        <end position="356"/>
    </location>
</feature>
<dbReference type="RefSeq" id="XP_030985637.1">
    <property type="nucleotide sequence ID" value="XM_031123558.1"/>
</dbReference>
<dbReference type="AlphaFoldDB" id="A0A6P8BER4"/>
<dbReference type="Proteomes" id="UP000515153">
    <property type="component" value="Unplaced"/>
</dbReference>
<reference evidence="3" key="1">
    <citation type="journal article" date="2019" name="Mol. Biol. Evol.">
        <title>Blast fungal genomes show frequent chromosomal changes, gene gains and losses, and effector gene turnover.</title>
        <authorList>
            <person name="Gomez Luciano L.B."/>
            <person name="Jason Tsai I."/>
            <person name="Chuma I."/>
            <person name="Tosa Y."/>
            <person name="Chen Y.H."/>
            <person name="Li J.Y."/>
            <person name="Li M.Y."/>
            <person name="Jade Lu M.Y."/>
            <person name="Nakayashiki H."/>
            <person name="Li W.H."/>
        </authorList>
    </citation>
    <scope>NUCLEOTIDE SEQUENCE</scope>
    <source>
        <strain evidence="3">NI907</strain>
    </source>
</reference>
<protein>
    <submittedName>
        <fullName evidence="3">Uncharacterized protein</fullName>
    </submittedName>
</protein>
<feature type="region of interest" description="Disordered" evidence="1">
    <location>
        <begin position="336"/>
        <end position="442"/>
    </location>
</feature>
<dbReference type="GeneID" id="41958468"/>
<sequence length="442" mass="47257">MLAAHKDQENLAFSRQAGGSKALNQKPMGARYHKTPLKVPLNDENAPTGLGKSVLGAKNGNTMLRTVGKGKAAPATPSEPLTARAPLGNKTTNAKARTGQIQGVKSIVREIEKSQAPATINRPPKQTSTNRTESGKLDVHTDAPTGPVAEEEIEYAPPRVEIPYESEDFKDGVLSYDGLKPQNRLRNYYPYYHDAQRTERRTKAVASRASKDIEASWKDIADEWAVGDVSNAANYLQRKSAKNAAAARSTTTSTIPTGIASRAPSTIVSRNAAGALGSAPRPALAPRPDSVKPLNKPARVLPFGITGNKPAQRAIRPRETSAEVAAAVSKSTLGYNKGRTASSMINGRQTMTTNGPPATAPPRNPSSASVRTPSVASSHSRESTITPARFAKSQADKEAEDEAQKKRIPFLSIFDVESEDENDEPASACDISIEAFELTDDL</sequence>
<reference evidence="3" key="2">
    <citation type="submission" date="2019-10" db="EMBL/GenBank/DDBJ databases">
        <authorList>
            <consortium name="NCBI Genome Project"/>
        </authorList>
    </citation>
    <scope>NUCLEOTIDE SEQUENCE</scope>
    <source>
        <strain evidence="3">NI907</strain>
    </source>
</reference>
<name>A0A6P8BER4_PYRGI</name>
<feature type="region of interest" description="Disordered" evidence="1">
    <location>
        <begin position="276"/>
        <end position="322"/>
    </location>
</feature>
<feature type="compositionally biased region" description="Basic and acidic residues" evidence="1">
    <location>
        <begin position="394"/>
        <end position="405"/>
    </location>
</feature>
<feature type="region of interest" description="Disordered" evidence="1">
    <location>
        <begin position="113"/>
        <end position="144"/>
    </location>
</feature>
<evidence type="ECO:0000313" key="3">
    <source>
        <dbReference type="RefSeq" id="XP_030985637.1"/>
    </source>
</evidence>
<feature type="region of interest" description="Disordered" evidence="1">
    <location>
        <begin position="1"/>
        <end position="98"/>
    </location>
</feature>